<reference evidence="1 2" key="1">
    <citation type="submission" date="2020-08" db="EMBL/GenBank/DDBJ databases">
        <title>Functional genomics of gut bacteria from endangered species of beetles.</title>
        <authorList>
            <person name="Carlos-Shanley C."/>
        </authorList>
    </citation>
    <scope>NUCLEOTIDE SEQUENCE [LARGE SCALE GENOMIC DNA]</scope>
    <source>
        <strain evidence="1 2">S00070</strain>
    </source>
</reference>
<dbReference type="Proteomes" id="UP000524404">
    <property type="component" value="Unassembled WGS sequence"/>
</dbReference>
<dbReference type="EMBL" id="JACHKT010000001">
    <property type="protein sequence ID" value="MBB6001519.1"/>
    <property type="molecule type" value="Genomic_DNA"/>
</dbReference>
<name>A0A841EJE5_9BACT</name>
<organism evidence="1 2">
    <name type="scientific">Arcicella rosea</name>
    <dbReference type="NCBI Taxonomy" id="502909"/>
    <lineage>
        <taxon>Bacteria</taxon>
        <taxon>Pseudomonadati</taxon>
        <taxon>Bacteroidota</taxon>
        <taxon>Cytophagia</taxon>
        <taxon>Cytophagales</taxon>
        <taxon>Flectobacillaceae</taxon>
        <taxon>Arcicella</taxon>
    </lineage>
</organism>
<keyword evidence="2" id="KW-1185">Reference proteome</keyword>
<gene>
    <name evidence="1" type="ORF">HNP25_000158</name>
</gene>
<accession>A0A841EJE5</accession>
<evidence type="ECO:0000313" key="2">
    <source>
        <dbReference type="Proteomes" id="UP000524404"/>
    </source>
</evidence>
<comment type="caution">
    <text evidence="1">The sequence shown here is derived from an EMBL/GenBank/DDBJ whole genome shotgun (WGS) entry which is preliminary data.</text>
</comment>
<dbReference type="RefSeq" id="WP_184128675.1">
    <property type="nucleotide sequence ID" value="NZ_JACHKT010000001.1"/>
</dbReference>
<evidence type="ECO:0000313" key="1">
    <source>
        <dbReference type="EMBL" id="MBB6001519.1"/>
    </source>
</evidence>
<protein>
    <submittedName>
        <fullName evidence="1">Uncharacterized protein</fullName>
    </submittedName>
</protein>
<proteinExistence type="predicted"/>
<dbReference type="AlphaFoldDB" id="A0A841EJE5"/>
<sequence length="161" mass="18618">MIFLLIKTNSIFAQKNCTNPSFFIVGNSVHKPVVLILSTKKISKVIALSCQNADNVSRRYKTLKDFQKHTRFFPLSNLFFGFDDSELEEEEEEDSVQKKSKTAKRNRSAYLVGFLNTPESSQFDEEKILQKTTFNHFLNPFYLDVIIQLHSPPPELFYLSA</sequence>